<reference evidence="1 2" key="1">
    <citation type="submission" date="2016-10" db="EMBL/GenBank/DDBJ databases">
        <title>Comparative genomics of Bacillus thuringiensis reveals a path to pathogens against multiple invertebrate hosts.</title>
        <authorList>
            <person name="Zheng J."/>
            <person name="Gao Q."/>
            <person name="Liu H."/>
            <person name="Peng D."/>
            <person name="Ruan L."/>
            <person name="Sun M."/>
        </authorList>
    </citation>
    <scope>NUCLEOTIDE SEQUENCE [LARGE SCALE GENOMIC DNA]</scope>
    <source>
        <strain evidence="1">BGSC 4CF1</strain>
    </source>
</reference>
<sequence length="170" mass="19034">MKKTLVSFVLIGLIFFGVTLPIDNTQAAENIPIVNKVQITSIGDNEYINYGQGQKYRVYASKNTTFKGIAYDAEGKIVPFGTTFYIYFDGALNNPATKKEILCTVGNSGMFEGTTVIPVGIGQYSFWSSRSTHYYDIVTLSYYNEPNKKNPIPQANEKTVYHYAHGVYHP</sequence>
<organism evidence="1 2">
    <name type="scientific">Bacillus thuringiensis subsp. jegathesan</name>
    <dbReference type="NCBI Taxonomy" id="56955"/>
    <lineage>
        <taxon>Bacteria</taxon>
        <taxon>Bacillati</taxon>
        <taxon>Bacillota</taxon>
        <taxon>Bacilli</taxon>
        <taxon>Bacillales</taxon>
        <taxon>Bacillaceae</taxon>
        <taxon>Bacillus</taxon>
        <taxon>Bacillus cereus group</taxon>
    </lineage>
</organism>
<dbReference type="RefSeq" id="WP_086404082.1">
    <property type="nucleotide sequence ID" value="NZ_MOOS01000085.1"/>
</dbReference>
<dbReference type="AlphaFoldDB" id="A0A9X6M8I4"/>
<evidence type="ECO:0000313" key="1">
    <source>
        <dbReference type="EMBL" id="OUB70568.1"/>
    </source>
</evidence>
<name>A0A9X6M8I4_BACTJ</name>
<protein>
    <submittedName>
        <fullName evidence="1">Uncharacterized protein</fullName>
    </submittedName>
</protein>
<gene>
    <name evidence="1" type="ORF">BK750_12425</name>
</gene>
<dbReference type="Proteomes" id="UP000194853">
    <property type="component" value="Unassembled WGS sequence"/>
</dbReference>
<dbReference type="EMBL" id="MOOS01000085">
    <property type="protein sequence ID" value="OUB70568.1"/>
    <property type="molecule type" value="Genomic_DNA"/>
</dbReference>
<proteinExistence type="predicted"/>
<comment type="caution">
    <text evidence="1">The sequence shown here is derived from an EMBL/GenBank/DDBJ whole genome shotgun (WGS) entry which is preliminary data.</text>
</comment>
<accession>A0A9X6M8I4</accession>
<evidence type="ECO:0000313" key="2">
    <source>
        <dbReference type="Proteomes" id="UP000194853"/>
    </source>
</evidence>